<dbReference type="GO" id="GO:0004674">
    <property type="term" value="F:protein serine/threonine kinase activity"/>
    <property type="evidence" value="ECO:0007669"/>
    <property type="project" value="UniProtKB-EC"/>
</dbReference>
<dbReference type="SUPFAM" id="SSF82171">
    <property type="entry name" value="DPP6 N-terminal domain-like"/>
    <property type="match status" value="2"/>
</dbReference>
<dbReference type="EMBL" id="CP015136">
    <property type="protein sequence ID" value="AMY12744.1"/>
    <property type="molecule type" value="Genomic_DNA"/>
</dbReference>
<dbReference type="InterPro" id="IPR011009">
    <property type="entry name" value="Kinase-like_dom_sf"/>
</dbReference>
<dbReference type="Gene3D" id="3.30.200.20">
    <property type="entry name" value="Phosphorylase Kinase, domain 1"/>
    <property type="match status" value="1"/>
</dbReference>
<dbReference type="RefSeq" id="WP_110174175.1">
    <property type="nucleotide sequence ID" value="NZ_CP015136.1"/>
</dbReference>
<evidence type="ECO:0000259" key="6">
    <source>
        <dbReference type="PROSITE" id="PS50011"/>
    </source>
</evidence>
<dbReference type="InterPro" id="IPR000719">
    <property type="entry name" value="Prot_kinase_dom"/>
</dbReference>
<dbReference type="EC" id="2.7.11.1" evidence="7"/>
<dbReference type="Proteomes" id="UP000076079">
    <property type="component" value="Chromosome"/>
</dbReference>
<keyword evidence="3 7" id="KW-0418">Kinase</keyword>
<dbReference type="SMART" id="SM00220">
    <property type="entry name" value="S_TKc"/>
    <property type="match status" value="1"/>
</dbReference>
<evidence type="ECO:0000313" key="8">
    <source>
        <dbReference type="Proteomes" id="UP000076079"/>
    </source>
</evidence>
<dbReference type="PANTHER" id="PTHR43289:SF6">
    <property type="entry name" value="SERINE_THREONINE-PROTEIN KINASE NEKL-3"/>
    <property type="match status" value="1"/>
</dbReference>
<dbReference type="PANTHER" id="PTHR43289">
    <property type="entry name" value="MITOGEN-ACTIVATED PROTEIN KINASE KINASE KINASE 20-RELATED"/>
    <property type="match status" value="1"/>
</dbReference>
<dbReference type="Gene3D" id="2.120.10.30">
    <property type="entry name" value="TolB, C-terminal domain"/>
    <property type="match status" value="3"/>
</dbReference>
<keyword evidence="8" id="KW-1185">Reference proteome</keyword>
<evidence type="ECO:0000256" key="3">
    <source>
        <dbReference type="ARBA" id="ARBA00022777"/>
    </source>
</evidence>
<protein>
    <submittedName>
        <fullName evidence="7">Serine/threonine-protein kinase PrkC</fullName>
        <ecNumber evidence="7">2.7.11.1</ecNumber>
    </submittedName>
</protein>
<dbReference type="InterPro" id="IPR008271">
    <property type="entry name" value="Ser/Thr_kinase_AS"/>
</dbReference>
<accession>A0A143PY30</accession>
<dbReference type="STRING" id="1855912.LuPra_06026"/>
<name>A0A143PY30_LUTPR</name>
<keyword evidence="4 5" id="KW-0067">ATP-binding</keyword>
<reference evidence="8" key="2">
    <citation type="submission" date="2016-04" db="EMBL/GenBank/DDBJ databases">
        <title>First Complete Genome Sequence of a Subdivision 6 Acidobacterium.</title>
        <authorList>
            <person name="Huang S."/>
            <person name="Vieira S."/>
            <person name="Bunk B."/>
            <person name="Riedel T."/>
            <person name="Sproeer C."/>
            <person name="Overmann J."/>
        </authorList>
    </citation>
    <scope>NUCLEOTIDE SEQUENCE [LARGE SCALE GENOMIC DNA]</scope>
    <source>
        <strain evidence="8">DSM 100886 HEG_-6_39</strain>
    </source>
</reference>
<dbReference type="PROSITE" id="PS00107">
    <property type="entry name" value="PROTEIN_KINASE_ATP"/>
    <property type="match status" value="1"/>
</dbReference>
<dbReference type="Pfam" id="PF00069">
    <property type="entry name" value="Pkinase"/>
    <property type="match status" value="1"/>
</dbReference>
<evidence type="ECO:0000256" key="4">
    <source>
        <dbReference type="ARBA" id="ARBA00022840"/>
    </source>
</evidence>
<reference evidence="7 8" key="1">
    <citation type="journal article" date="2016" name="Genome Announc.">
        <title>First Complete Genome Sequence of a Subdivision 6 Acidobacterium Strain.</title>
        <authorList>
            <person name="Huang S."/>
            <person name="Vieira S."/>
            <person name="Bunk B."/>
            <person name="Riedel T."/>
            <person name="Sproer C."/>
            <person name="Overmann J."/>
        </authorList>
    </citation>
    <scope>NUCLEOTIDE SEQUENCE [LARGE SCALE GENOMIC DNA]</scope>
    <source>
        <strain evidence="8">DSM 100886 HEG_-6_39</strain>
    </source>
</reference>
<evidence type="ECO:0000313" key="7">
    <source>
        <dbReference type="EMBL" id="AMY12744.1"/>
    </source>
</evidence>
<dbReference type="PATRIC" id="fig|1813736.3.peg.6331"/>
<dbReference type="Pfam" id="PF07676">
    <property type="entry name" value="PD40"/>
    <property type="match status" value="3"/>
</dbReference>
<dbReference type="OrthoDB" id="127097at2"/>
<keyword evidence="2 5" id="KW-0547">Nucleotide-binding</keyword>
<evidence type="ECO:0000256" key="1">
    <source>
        <dbReference type="ARBA" id="ARBA00022679"/>
    </source>
</evidence>
<dbReference type="CDD" id="cd14014">
    <property type="entry name" value="STKc_PknB_like"/>
    <property type="match status" value="1"/>
</dbReference>
<dbReference type="InterPro" id="IPR017441">
    <property type="entry name" value="Protein_kinase_ATP_BS"/>
</dbReference>
<dbReference type="AlphaFoldDB" id="A0A143PY30"/>
<dbReference type="PROSITE" id="PS00108">
    <property type="entry name" value="PROTEIN_KINASE_ST"/>
    <property type="match status" value="1"/>
</dbReference>
<evidence type="ECO:0000256" key="2">
    <source>
        <dbReference type="ARBA" id="ARBA00022741"/>
    </source>
</evidence>
<dbReference type="GO" id="GO:0005524">
    <property type="term" value="F:ATP binding"/>
    <property type="evidence" value="ECO:0007669"/>
    <property type="project" value="UniProtKB-UniRule"/>
</dbReference>
<organism evidence="7 8">
    <name type="scientific">Luteitalea pratensis</name>
    <dbReference type="NCBI Taxonomy" id="1855912"/>
    <lineage>
        <taxon>Bacteria</taxon>
        <taxon>Pseudomonadati</taxon>
        <taxon>Acidobacteriota</taxon>
        <taxon>Vicinamibacteria</taxon>
        <taxon>Vicinamibacterales</taxon>
        <taxon>Vicinamibacteraceae</taxon>
        <taxon>Luteitalea</taxon>
    </lineage>
</organism>
<dbReference type="Gene3D" id="1.10.510.10">
    <property type="entry name" value="Transferase(Phosphotransferase) domain 1"/>
    <property type="match status" value="1"/>
</dbReference>
<evidence type="ECO:0000256" key="5">
    <source>
        <dbReference type="PROSITE-ProRule" id="PRU10141"/>
    </source>
</evidence>
<sequence length="908" mass="97033">MRLVSAERVGSYEILGHLGSGGMGEVYRARDVRLGRTVALKVASDIAGSADADLRARFEREARAIAALDDPHICSVYDIGERDGMLYLVMPCLEGQTLAARLANRRPLPLEDVLRIGLEVAGALERTHRANITHRDLKPANIMLTSTGAKLLDFGLAKVLAPSKANVVPGVTQIATEAPVTAAGTLIGTVHYMAPEQVEGREADARSDVWTFGAVVYEMATGRRPFDGPSAASVIGAILRDQPPPLSSRQPLAPRLLDHVVARCLAKDPDERWQNIGDVGRELRWIAESRAEAPDEAARSPLVRRSLFRWSSVALALAILAASAAALGWFGRGTPIEPSSRASINIALDLGLDAVAGTDIIGASAVLSPDGTRIVFASVDRGGIQGLATRRLDQLEATPLPGTVGAHAPFFSPDGQWVGFFAAGKLKKLRLAGGEPVTLCDAPAGRGGSWSDDGTIVAALDTRDVLKLVSADGGTPRRVTNLGPGEPGHRWPRFLPGGKAALFTVTSAPANHTSASIGIMDFERNLQQVVLPNAGLSPSYLPTGHLAYVSKGTLYAVPFDLDRREVHGDAFAVMAGVADNAVFGAAQIDVSAGGTMVYRSGTTDALRVLEWLDRTGRTAPMGLEPALYQHPRVSPDGSRIAVEVNQGATSHILVYDWQRGTRVRLAGGSGVNTSPRWSPDGQYIVFQSAGRLFSMRADGGSPAQPLTARQNGLQFPGAFTPDGKRLAFFEVTTGRGSLIQTAGLEVNADRLQLGEPVVYRQTSSNNPNPEFSPDGRWLAYMSTDSGGYDIYVRAFPDTGKQWPVTTGGGSHPVWSRSANELFYRADDQRVMVVPYTATGDTFAAGRPRVWSDRRIQYLGLTATFDLAPDGQRVAAVLSAAALEPAQKHATVVLNFFDEVRRRVTTSTR</sequence>
<feature type="binding site" evidence="5">
    <location>
        <position position="41"/>
    </location>
    <ligand>
        <name>ATP</name>
        <dbReference type="ChEBI" id="CHEBI:30616"/>
    </ligand>
</feature>
<proteinExistence type="predicted"/>
<dbReference type="InterPro" id="IPR011042">
    <property type="entry name" value="6-blade_b-propeller_TolB-like"/>
</dbReference>
<feature type="domain" description="Protein kinase" evidence="6">
    <location>
        <begin position="12"/>
        <end position="286"/>
    </location>
</feature>
<keyword evidence="1 7" id="KW-0808">Transferase</keyword>
<gene>
    <name evidence="7" type="primary">prkC_41</name>
    <name evidence="7" type="ORF">LuPra_06026</name>
</gene>
<dbReference type="SUPFAM" id="SSF56112">
    <property type="entry name" value="Protein kinase-like (PK-like)"/>
    <property type="match status" value="1"/>
</dbReference>
<dbReference type="KEGG" id="abac:LuPra_06026"/>
<dbReference type="PROSITE" id="PS50011">
    <property type="entry name" value="PROTEIN_KINASE_DOM"/>
    <property type="match status" value="1"/>
</dbReference>
<dbReference type="InterPro" id="IPR011659">
    <property type="entry name" value="WD40"/>
</dbReference>